<protein>
    <submittedName>
        <fullName evidence="14">Cytochrome P450</fullName>
    </submittedName>
</protein>
<gene>
    <name evidence="14" type="ORF">DFH07DRAFT_798406</name>
</gene>
<comment type="caution">
    <text evidence="14">The sequence shown here is derived from an EMBL/GenBank/DDBJ whole genome shotgun (WGS) entry which is preliminary data.</text>
</comment>
<dbReference type="Gene3D" id="1.10.630.10">
    <property type="entry name" value="Cytochrome P450"/>
    <property type="match status" value="1"/>
</dbReference>
<evidence type="ECO:0000256" key="8">
    <source>
        <dbReference type="ARBA" id="ARBA00022989"/>
    </source>
</evidence>
<dbReference type="PRINTS" id="PR00385">
    <property type="entry name" value="P450"/>
</dbReference>
<dbReference type="PANTHER" id="PTHR24305:SF166">
    <property type="entry name" value="CYTOCHROME P450 12A4, MITOCHONDRIAL-RELATED"/>
    <property type="match status" value="1"/>
</dbReference>
<dbReference type="PRINTS" id="PR00463">
    <property type="entry name" value="EP450I"/>
</dbReference>
<evidence type="ECO:0000256" key="6">
    <source>
        <dbReference type="ARBA" id="ARBA00022692"/>
    </source>
</evidence>
<dbReference type="GO" id="GO:0005506">
    <property type="term" value="F:iron ion binding"/>
    <property type="evidence" value="ECO:0007669"/>
    <property type="project" value="InterPro"/>
</dbReference>
<keyword evidence="5 13" id="KW-0349">Heme</keyword>
<keyword evidence="9" id="KW-0560">Oxidoreductase</keyword>
<evidence type="ECO:0000256" key="12">
    <source>
        <dbReference type="ARBA" id="ARBA00023136"/>
    </source>
</evidence>
<dbReference type="GO" id="GO:0020037">
    <property type="term" value="F:heme binding"/>
    <property type="evidence" value="ECO:0007669"/>
    <property type="project" value="InterPro"/>
</dbReference>
<dbReference type="Pfam" id="PF00067">
    <property type="entry name" value="p450"/>
    <property type="match status" value="1"/>
</dbReference>
<evidence type="ECO:0000256" key="9">
    <source>
        <dbReference type="ARBA" id="ARBA00023002"/>
    </source>
</evidence>
<comment type="pathway">
    <text evidence="3">Secondary metabolite biosynthesis; terpenoid biosynthesis.</text>
</comment>
<dbReference type="InterPro" id="IPR036396">
    <property type="entry name" value="Cyt_P450_sf"/>
</dbReference>
<reference evidence="14" key="1">
    <citation type="submission" date="2023-03" db="EMBL/GenBank/DDBJ databases">
        <title>Massive genome expansion in bonnet fungi (Mycena s.s.) driven by repeated elements and novel gene families across ecological guilds.</title>
        <authorList>
            <consortium name="Lawrence Berkeley National Laboratory"/>
            <person name="Harder C.B."/>
            <person name="Miyauchi S."/>
            <person name="Viragh M."/>
            <person name="Kuo A."/>
            <person name="Thoen E."/>
            <person name="Andreopoulos B."/>
            <person name="Lu D."/>
            <person name="Skrede I."/>
            <person name="Drula E."/>
            <person name="Henrissat B."/>
            <person name="Morin E."/>
            <person name="Kohler A."/>
            <person name="Barry K."/>
            <person name="LaButti K."/>
            <person name="Morin E."/>
            <person name="Salamov A."/>
            <person name="Lipzen A."/>
            <person name="Mereny Z."/>
            <person name="Hegedus B."/>
            <person name="Baldrian P."/>
            <person name="Stursova M."/>
            <person name="Weitz H."/>
            <person name="Taylor A."/>
            <person name="Grigoriev I.V."/>
            <person name="Nagy L.G."/>
            <person name="Martin F."/>
            <person name="Kauserud H."/>
        </authorList>
    </citation>
    <scope>NUCLEOTIDE SEQUENCE</scope>
    <source>
        <strain evidence="14">CBHHK188m</strain>
    </source>
</reference>
<dbReference type="SUPFAM" id="SSF48264">
    <property type="entry name" value="Cytochrome P450"/>
    <property type="match status" value="1"/>
</dbReference>
<comment type="similarity">
    <text evidence="4">Belongs to the cytochrome P450 family.</text>
</comment>
<keyword evidence="10 13" id="KW-0408">Iron</keyword>
<keyword evidence="12" id="KW-0472">Membrane</keyword>
<proteinExistence type="inferred from homology"/>
<evidence type="ECO:0000256" key="3">
    <source>
        <dbReference type="ARBA" id="ARBA00004721"/>
    </source>
</evidence>
<keyword evidence="7 13" id="KW-0479">Metal-binding</keyword>
<evidence type="ECO:0000313" key="15">
    <source>
        <dbReference type="Proteomes" id="UP001215280"/>
    </source>
</evidence>
<comment type="subcellular location">
    <subcellularLocation>
        <location evidence="2">Membrane</location>
    </subcellularLocation>
</comment>
<dbReference type="AlphaFoldDB" id="A0AAD7NVD9"/>
<keyword evidence="11" id="KW-0503">Monooxygenase</keyword>
<evidence type="ECO:0000256" key="2">
    <source>
        <dbReference type="ARBA" id="ARBA00004370"/>
    </source>
</evidence>
<dbReference type="InterPro" id="IPR001128">
    <property type="entry name" value="Cyt_P450"/>
</dbReference>
<feature type="binding site" description="axial binding residue" evidence="13">
    <location>
        <position position="477"/>
    </location>
    <ligand>
        <name>heme</name>
        <dbReference type="ChEBI" id="CHEBI:30413"/>
    </ligand>
    <ligandPart>
        <name>Fe</name>
        <dbReference type="ChEBI" id="CHEBI:18248"/>
    </ligandPart>
</feature>
<dbReference type="InterPro" id="IPR050121">
    <property type="entry name" value="Cytochrome_P450_monoxygenase"/>
</dbReference>
<keyword evidence="6" id="KW-0812">Transmembrane</keyword>
<comment type="cofactor">
    <cofactor evidence="1 13">
        <name>heme</name>
        <dbReference type="ChEBI" id="CHEBI:30413"/>
    </cofactor>
</comment>
<evidence type="ECO:0000256" key="5">
    <source>
        <dbReference type="ARBA" id="ARBA00022617"/>
    </source>
</evidence>
<keyword evidence="15" id="KW-1185">Reference proteome</keyword>
<dbReference type="GO" id="GO:0016020">
    <property type="term" value="C:membrane"/>
    <property type="evidence" value="ECO:0007669"/>
    <property type="project" value="UniProtKB-SubCell"/>
</dbReference>
<dbReference type="Proteomes" id="UP001215280">
    <property type="component" value="Unassembled WGS sequence"/>
</dbReference>
<evidence type="ECO:0000256" key="4">
    <source>
        <dbReference type="ARBA" id="ARBA00010617"/>
    </source>
</evidence>
<dbReference type="GO" id="GO:0016705">
    <property type="term" value="F:oxidoreductase activity, acting on paired donors, with incorporation or reduction of molecular oxygen"/>
    <property type="evidence" value="ECO:0007669"/>
    <property type="project" value="InterPro"/>
</dbReference>
<name>A0AAD7NVD9_9AGAR</name>
<accession>A0AAD7NVD9</accession>
<evidence type="ECO:0000256" key="7">
    <source>
        <dbReference type="ARBA" id="ARBA00022723"/>
    </source>
</evidence>
<evidence type="ECO:0000313" key="14">
    <source>
        <dbReference type="EMBL" id="KAJ7776521.1"/>
    </source>
</evidence>
<dbReference type="PANTHER" id="PTHR24305">
    <property type="entry name" value="CYTOCHROME P450"/>
    <property type="match status" value="1"/>
</dbReference>
<evidence type="ECO:0000256" key="1">
    <source>
        <dbReference type="ARBA" id="ARBA00001971"/>
    </source>
</evidence>
<evidence type="ECO:0000256" key="10">
    <source>
        <dbReference type="ARBA" id="ARBA00023004"/>
    </source>
</evidence>
<dbReference type="EMBL" id="JARJLG010000012">
    <property type="protein sequence ID" value="KAJ7776521.1"/>
    <property type="molecule type" value="Genomic_DNA"/>
</dbReference>
<evidence type="ECO:0000256" key="11">
    <source>
        <dbReference type="ARBA" id="ARBA00023033"/>
    </source>
</evidence>
<keyword evidence="8" id="KW-1133">Transmembrane helix</keyword>
<organism evidence="14 15">
    <name type="scientific">Mycena maculata</name>
    <dbReference type="NCBI Taxonomy" id="230809"/>
    <lineage>
        <taxon>Eukaryota</taxon>
        <taxon>Fungi</taxon>
        <taxon>Dikarya</taxon>
        <taxon>Basidiomycota</taxon>
        <taxon>Agaricomycotina</taxon>
        <taxon>Agaricomycetes</taxon>
        <taxon>Agaricomycetidae</taxon>
        <taxon>Agaricales</taxon>
        <taxon>Marasmiineae</taxon>
        <taxon>Mycenaceae</taxon>
        <taxon>Mycena</taxon>
    </lineage>
</organism>
<dbReference type="GO" id="GO:0004497">
    <property type="term" value="F:monooxygenase activity"/>
    <property type="evidence" value="ECO:0007669"/>
    <property type="project" value="UniProtKB-KW"/>
</dbReference>
<dbReference type="InterPro" id="IPR002401">
    <property type="entry name" value="Cyt_P450_E_grp-I"/>
</dbReference>
<evidence type="ECO:0000256" key="13">
    <source>
        <dbReference type="PIRSR" id="PIRSR602401-1"/>
    </source>
</evidence>
<sequence length="535" mass="59769">MATVTIVVALLLLVQGTWILLRRVFSVLDNIPGPSPKSFITGNLTQYHDPDGCEFQQDIEENYGQVVKLHGLFAERELFVFDPAALHSILVKDQDIYPEMPKFMSMNYLLQGNGIFSTIGDYHRKFRKIMMPAFSTANLRGMVPLFYDVAERARDGLISPRLLDGPQTLDFNSILCRISLELIGQAGIGYSFDPMLPRQVQTDQYARSLKDLMPTVFKLALWLPFLPYILRIPFPAFRRWMINIIPSPALCHLRDLVDFTDGIAIQLVKERKAAIENGQLDLKDNAKDVMSLLMKGNMTAQGELHLTDDELVASTSMIVFAGTDTTSTALNRLFHILAMYPDVQDKLRAEILTVPAQADHDTVVALPYLDAVVREILRLYPPVSPGMYREAVEHTVLPLSTPITGKDGVVLDSITVPKGTTIYIAIAAANHNKQIWGDDALEFRPERWISGKAASPEMKQCGVYGNMLTFLGGGRSCIGFKFAQLELKVVACVFLRAFKISTPDPRVKWRMAGTVGSPNIDNKAELPILVERLEV</sequence>